<dbReference type="GO" id="GO:0000776">
    <property type="term" value="C:kinetochore"/>
    <property type="evidence" value="ECO:0007669"/>
    <property type="project" value="TreeGrafter"/>
</dbReference>
<protein>
    <recommendedName>
        <fullName evidence="11">Mitotic spindle assembly checkpoint protein MAD1</fullName>
    </recommendedName>
</protein>
<name>A0A1W0X9H8_HYPEX</name>
<feature type="coiled-coil region" evidence="7">
    <location>
        <begin position="756"/>
        <end position="818"/>
    </location>
</feature>
<feature type="compositionally biased region" description="Polar residues" evidence="8">
    <location>
        <begin position="66"/>
        <end position="86"/>
    </location>
</feature>
<feature type="compositionally biased region" description="Low complexity" evidence="8">
    <location>
        <begin position="180"/>
        <end position="202"/>
    </location>
</feature>
<dbReference type="Proteomes" id="UP000192578">
    <property type="component" value="Unassembled WGS sequence"/>
</dbReference>
<evidence type="ECO:0000256" key="8">
    <source>
        <dbReference type="SAM" id="MobiDB-lite"/>
    </source>
</evidence>
<keyword evidence="5" id="KW-0539">Nucleus</keyword>
<evidence type="ECO:0000256" key="7">
    <source>
        <dbReference type="SAM" id="Coils"/>
    </source>
</evidence>
<comment type="similarity">
    <text evidence="2">Belongs to the MAD1 family.</text>
</comment>
<evidence type="ECO:0008006" key="11">
    <source>
        <dbReference type="Google" id="ProtNLM"/>
    </source>
</evidence>
<evidence type="ECO:0000313" key="9">
    <source>
        <dbReference type="EMBL" id="OQV24060.1"/>
    </source>
</evidence>
<evidence type="ECO:0000256" key="3">
    <source>
        <dbReference type="ARBA" id="ARBA00022618"/>
    </source>
</evidence>
<comment type="caution">
    <text evidence="9">The sequence shown here is derived from an EMBL/GenBank/DDBJ whole genome shotgun (WGS) entry which is preliminary data.</text>
</comment>
<dbReference type="AlphaFoldDB" id="A0A1W0X9H8"/>
<keyword evidence="10" id="KW-1185">Reference proteome</keyword>
<feature type="compositionally biased region" description="Polar residues" evidence="8">
    <location>
        <begin position="147"/>
        <end position="179"/>
    </location>
</feature>
<evidence type="ECO:0000256" key="4">
    <source>
        <dbReference type="ARBA" id="ARBA00022776"/>
    </source>
</evidence>
<dbReference type="Gene3D" id="6.10.250.90">
    <property type="match status" value="1"/>
</dbReference>
<feature type="coiled-coil region" evidence="7">
    <location>
        <begin position="659"/>
        <end position="707"/>
    </location>
</feature>
<feature type="region of interest" description="Disordered" evidence="8">
    <location>
        <begin position="64"/>
        <end position="239"/>
    </location>
</feature>
<feature type="compositionally biased region" description="Low complexity" evidence="8">
    <location>
        <begin position="216"/>
        <end position="232"/>
    </location>
</feature>
<feature type="compositionally biased region" description="Polar residues" evidence="8">
    <location>
        <begin position="1"/>
        <end position="29"/>
    </location>
</feature>
<keyword evidence="4" id="KW-0498">Mitosis</keyword>
<sequence length="915" mass="102522">MFSKASSFPTSQRAADSSRHTSQSTNQPPIISRASSTASTTGIPSLHDLRNSGDDVFATLLRISKESQSNHPPVSATPTAGTTTQKPAEFSSLKIPLSTDLRPGEKRFRQPVSPSFHSPRGRLTKLFSDTIETSGAGRDSVDGKSFGPSTVRGNNLANSSDNQSINRSSTQSASSWGSPSNFSLLSGYSASSSTGNRSSTQSPTGSDMPFGSSAVTSPLQSSSRKSSEPKTSFLVSSVDSATKKRKLADSITLMDDSLNASQFSSPSARPAEVVRLETEVRRLQFERDSATKLVETERLRTGEELSRRRREEEEISKNTAEMWSQAEKIIAENDRLKMRVEKADLEALTTRKKYEEQIAAIRTESMDKERTLDATLRETRMENLGLNDKLRCLTRERGLLAEEVDLLKKRLVIIDKQASAAHALKAEVHSLNNQLQAKDGQLADLKKTNDLLSNLSDEMRNYRELQVNVPLLQKDNQKLREKAALARANEDKILALEDNIKRYEERQCRFYDLELENEQLRNRLAEWDSADAIQSPSKKPDGIQKLIDKVSDLETLRKHLGDELATKTQSVLQITSENENLQRRLAELKAQLETSESIRTRLEQSQQEITSKLAATQQERDTLKLIKETIDSSTTRRDPLTQTKIHALEERATRTQTLAADFEQLYEKSSAKEKELQAQLIDLQNRCNEETIRVESLTQELEKLRKSDFSVSSSAHGEDSSFVREAKGGYDPLTQQILTYHLSPADAAEKRFLEDAARVMEENKLLQEKLSQIRAAGSYPTDLTMRAEEFVQGPGEQLEELKKQLAKLQQAKTSDMQGFKNYSNNFKQACKELLGWNIRVEANRVVLKLADGSPNDSVVFEREDDSKPWELRPSDFATSHTALVNEFLRSHNSPPGFFARIVLQALSERTLICPM</sequence>
<dbReference type="PANTHER" id="PTHR23168">
    <property type="entry name" value="MITOTIC SPINDLE ASSEMBLY CHECKPOINT PROTEIN MAD1 MITOTIC ARREST DEFICIENT-LIKE PROTEIN 1"/>
    <property type="match status" value="1"/>
</dbReference>
<feature type="coiled-coil region" evidence="7">
    <location>
        <begin position="543"/>
        <end position="619"/>
    </location>
</feature>
<dbReference type="EMBL" id="MTYJ01000008">
    <property type="protein sequence ID" value="OQV24060.1"/>
    <property type="molecule type" value="Genomic_DNA"/>
</dbReference>
<evidence type="ECO:0000313" key="10">
    <source>
        <dbReference type="Proteomes" id="UP000192578"/>
    </source>
</evidence>
<evidence type="ECO:0000256" key="2">
    <source>
        <dbReference type="ARBA" id="ARBA00008029"/>
    </source>
</evidence>
<comment type="subcellular location">
    <subcellularLocation>
        <location evidence="1">Nucleus</location>
    </subcellularLocation>
</comment>
<dbReference type="GO" id="GO:0072686">
    <property type="term" value="C:mitotic spindle"/>
    <property type="evidence" value="ECO:0007669"/>
    <property type="project" value="TreeGrafter"/>
</dbReference>
<dbReference type="GO" id="GO:0051315">
    <property type="term" value="P:attachment of mitotic spindle microtubules to kinetochore"/>
    <property type="evidence" value="ECO:0007669"/>
    <property type="project" value="TreeGrafter"/>
</dbReference>
<feature type="coiled-coil region" evidence="7">
    <location>
        <begin position="326"/>
        <end position="506"/>
    </location>
</feature>
<evidence type="ECO:0000256" key="1">
    <source>
        <dbReference type="ARBA" id="ARBA00004123"/>
    </source>
</evidence>
<dbReference type="GO" id="GO:0007094">
    <property type="term" value="P:mitotic spindle assembly checkpoint signaling"/>
    <property type="evidence" value="ECO:0007669"/>
    <property type="project" value="InterPro"/>
</dbReference>
<reference evidence="10" key="1">
    <citation type="submission" date="2017-01" db="EMBL/GenBank/DDBJ databases">
        <title>Comparative genomics of anhydrobiosis in the tardigrade Hypsibius dujardini.</title>
        <authorList>
            <person name="Yoshida Y."/>
            <person name="Koutsovoulos G."/>
            <person name="Laetsch D."/>
            <person name="Stevens L."/>
            <person name="Kumar S."/>
            <person name="Horikawa D."/>
            <person name="Ishino K."/>
            <person name="Komine S."/>
            <person name="Tomita M."/>
            <person name="Blaxter M."/>
            <person name="Arakawa K."/>
        </authorList>
    </citation>
    <scope>NUCLEOTIDE SEQUENCE [LARGE SCALE GENOMIC DNA]</scope>
    <source>
        <strain evidence="10">Z151</strain>
    </source>
</reference>
<feature type="region of interest" description="Disordered" evidence="8">
    <location>
        <begin position="1"/>
        <end position="51"/>
    </location>
</feature>
<gene>
    <name evidence="9" type="ORF">BV898_02014</name>
</gene>
<proteinExistence type="inferred from homology"/>
<dbReference type="PANTHER" id="PTHR23168:SF0">
    <property type="entry name" value="MITOTIC SPINDLE ASSEMBLY CHECKPOINT PROTEIN MAD1"/>
    <property type="match status" value="1"/>
</dbReference>
<dbReference type="OrthoDB" id="331602at2759"/>
<evidence type="ECO:0000256" key="5">
    <source>
        <dbReference type="ARBA" id="ARBA00023242"/>
    </source>
</evidence>
<keyword evidence="6" id="KW-0131">Cell cycle</keyword>
<dbReference type="InterPro" id="IPR008672">
    <property type="entry name" value="Mad1"/>
</dbReference>
<dbReference type="GO" id="GO:0005635">
    <property type="term" value="C:nuclear envelope"/>
    <property type="evidence" value="ECO:0007669"/>
    <property type="project" value="TreeGrafter"/>
</dbReference>
<dbReference type="Pfam" id="PF05557">
    <property type="entry name" value="MAD"/>
    <property type="match status" value="1"/>
</dbReference>
<dbReference type="GO" id="GO:0051301">
    <property type="term" value="P:cell division"/>
    <property type="evidence" value="ECO:0007669"/>
    <property type="project" value="UniProtKB-KW"/>
</dbReference>
<organism evidence="9 10">
    <name type="scientific">Hypsibius exemplaris</name>
    <name type="common">Freshwater tardigrade</name>
    <dbReference type="NCBI Taxonomy" id="2072580"/>
    <lineage>
        <taxon>Eukaryota</taxon>
        <taxon>Metazoa</taxon>
        <taxon>Ecdysozoa</taxon>
        <taxon>Tardigrada</taxon>
        <taxon>Eutardigrada</taxon>
        <taxon>Parachela</taxon>
        <taxon>Hypsibioidea</taxon>
        <taxon>Hypsibiidae</taxon>
        <taxon>Hypsibius</taxon>
    </lineage>
</organism>
<keyword evidence="7" id="KW-0175">Coiled coil</keyword>
<accession>A0A1W0X9H8</accession>
<evidence type="ECO:0000256" key="6">
    <source>
        <dbReference type="ARBA" id="ARBA00023306"/>
    </source>
</evidence>
<keyword evidence="3" id="KW-0132">Cell division</keyword>